<keyword evidence="5 7" id="KW-0472">Membrane</keyword>
<keyword evidence="2" id="KW-1003">Cell membrane</keyword>
<dbReference type="InterPro" id="IPR025857">
    <property type="entry name" value="MacB_PCD"/>
</dbReference>
<feature type="domain" description="MacB-like periplasmic core" evidence="9">
    <location>
        <begin position="24"/>
        <end position="232"/>
    </location>
</feature>
<dbReference type="InterPro" id="IPR050250">
    <property type="entry name" value="Macrolide_Exporter_MacB"/>
</dbReference>
<dbReference type="PANTHER" id="PTHR30572">
    <property type="entry name" value="MEMBRANE COMPONENT OF TRANSPORTER-RELATED"/>
    <property type="match status" value="1"/>
</dbReference>
<evidence type="ECO:0000256" key="6">
    <source>
        <dbReference type="ARBA" id="ARBA00038076"/>
    </source>
</evidence>
<comment type="subcellular location">
    <subcellularLocation>
        <location evidence="1">Cell membrane</location>
        <topology evidence="1">Multi-pass membrane protein</topology>
    </subcellularLocation>
</comment>
<keyword evidence="4 7" id="KW-1133">Transmembrane helix</keyword>
<dbReference type="EMBL" id="CAEZZU010000299">
    <property type="protein sequence ID" value="CAB4792251.1"/>
    <property type="molecule type" value="Genomic_DNA"/>
</dbReference>
<protein>
    <submittedName>
        <fullName evidence="10">Unannotated protein</fullName>
    </submittedName>
</protein>
<evidence type="ECO:0000256" key="3">
    <source>
        <dbReference type="ARBA" id="ARBA00022692"/>
    </source>
</evidence>
<accession>A0A6J6X4F3</accession>
<comment type="similarity">
    <text evidence="6">Belongs to the ABC-4 integral membrane protein family.</text>
</comment>
<evidence type="ECO:0000313" key="10">
    <source>
        <dbReference type="EMBL" id="CAB4792251.1"/>
    </source>
</evidence>
<evidence type="ECO:0000256" key="4">
    <source>
        <dbReference type="ARBA" id="ARBA00022989"/>
    </source>
</evidence>
<sequence length="397" mass="41749">MISRNTRDLISVAFGGLLARKVRTVLLLMGPVIGVAAIVAAVGLTDSAKGDLKAKVAQLGTNLIEAKAASSFGSQNPTLPKDAVQRAEQVETVEKVASVVQLTDIIVSPYPQAKAKYETTPIPVVGTDTRLPYVLEVPLTSGRWITNADNENGVRAVVIGSGLANELGYLPGESRTIDLAGKPYGVIGVLGKVELDPSLDNAAFISFASADADFVKEDILPTKLYVRSSEGTEQVTSDALRVAIALGGPKEVATEIKAEALELAAQSDRQLQLIVASMGLLAIIVGGIGIANVMSISVIQRSTEIGIRRALGHTRRTIAQQFLLEAMVVGFIGGILGVMLGAFAILIGVWLSGWVFVLQTWIPPAGVVLAMVVSIVAGLYPARRAAKLEPLETLRLG</sequence>
<evidence type="ECO:0000259" key="8">
    <source>
        <dbReference type="Pfam" id="PF02687"/>
    </source>
</evidence>
<feature type="transmembrane region" description="Helical" evidence="7">
    <location>
        <begin position="322"/>
        <end position="355"/>
    </location>
</feature>
<gene>
    <name evidence="10" type="ORF">UFOPK2925_01564</name>
</gene>
<evidence type="ECO:0000256" key="7">
    <source>
        <dbReference type="SAM" id="Phobius"/>
    </source>
</evidence>
<dbReference type="Pfam" id="PF12704">
    <property type="entry name" value="MacB_PCD"/>
    <property type="match status" value="1"/>
</dbReference>
<feature type="transmembrane region" description="Helical" evidence="7">
    <location>
        <begin position="361"/>
        <end position="380"/>
    </location>
</feature>
<dbReference type="Pfam" id="PF02687">
    <property type="entry name" value="FtsX"/>
    <property type="match status" value="1"/>
</dbReference>
<dbReference type="PANTHER" id="PTHR30572:SF4">
    <property type="entry name" value="ABC TRANSPORTER PERMEASE YTRF"/>
    <property type="match status" value="1"/>
</dbReference>
<organism evidence="10">
    <name type="scientific">freshwater metagenome</name>
    <dbReference type="NCBI Taxonomy" id="449393"/>
    <lineage>
        <taxon>unclassified sequences</taxon>
        <taxon>metagenomes</taxon>
        <taxon>ecological metagenomes</taxon>
    </lineage>
</organism>
<name>A0A6J6X4F3_9ZZZZ</name>
<dbReference type="InterPro" id="IPR003838">
    <property type="entry name" value="ABC3_permease_C"/>
</dbReference>
<evidence type="ECO:0000256" key="5">
    <source>
        <dbReference type="ARBA" id="ARBA00023136"/>
    </source>
</evidence>
<evidence type="ECO:0000256" key="2">
    <source>
        <dbReference type="ARBA" id="ARBA00022475"/>
    </source>
</evidence>
<proteinExistence type="inferred from homology"/>
<feature type="transmembrane region" description="Helical" evidence="7">
    <location>
        <begin position="25"/>
        <end position="44"/>
    </location>
</feature>
<dbReference type="AlphaFoldDB" id="A0A6J6X4F3"/>
<reference evidence="10" key="1">
    <citation type="submission" date="2020-05" db="EMBL/GenBank/DDBJ databases">
        <authorList>
            <person name="Chiriac C."/>
            <person name="Salcher M."/>
            <person name="Ghai R."/>
            <person name="Kavagutti S V."/>
        </authorList>
    </citation>
    <scope>NUCLEOTIDE SEQUENCE</scope>
</reference>
<evidence type="ECO:0000259" key="9">
    <source>
        <dbReference type="Pfam" id="PF12704"/>
    </source>
</evidence>
<feature type="domain" description="ABC3 transporter permease C-terminal" evidence="8">
    <location>
        <begin position="277"/>
        <end position="390"/>
    </location>
</feature>
<dbReference type="GO" id="GO:0005886">
    <property type="term" value="C:plasma membrane"/>
    <property type="evidence" value="ECO:0007669"/>
    <property type="project" value="UniProtKB-SubCell"/>
</dbReference>
<evidence type="ECO:0000256" key="1">
    <source>
        <dbReference type="ARBA" id="ARBA00004651"/>
    </source>
</evidence>
<feature type="transmembrane region" description="Helical" evidence="7">
    <location>
        <begin position="273"/>
        <end position="299"/>
    </location>
</feature>
<keyword evidence="3 7" id="KW-0812">Transmembrane</keyword>
<dbReference type="GO" id="GO:0022857">
    <property type="term" value="F:transmembrane transporter activity"/>
    <property type="evidence" value="ECO:0007669"/>
    <property type="project" value="TreeGrafter"/>
</dbReference>